<keyword evidence="3" id="KW-1185">Reference proteome</keyword>
<accession>A0ABR5AVP8</accession>
<dbReference type="Proteomes" id="UP000031982">
    <property type="component" value="Unassembled WGS sequence"/>
</dbReference>
<name>A0ABR5AVP8_BACBA</name>
<keyword evidence="1" id="KW-0812">Transmembrane</keyword>
<keyword evidence="1" id="KW-0472">Membrane</keyword>
<comment type="caution">
    <text evidence="2">The sequence shown here is derived from an EMBL/GenBank/DDBJ whole genome shotgun (WGS) entry which is preliminary data.</text>
</comment>
<evidence type="ECO:0000256" key="1">
    <source>
        <dbReference type="SAM" id="Phobius"/>
    </source>
</evidence>
<protein>
    <submittedName>
        <fullName evidence="2">Uncharacterized protein</fullName>
    </submittedName>
</protein>
<sequence>MPDYEFSFSHLFSHTMDFHYLYRIIFLIIDLTGAILLEKNR</sequence>
<evidence type="ECO:0000313" key="2">
    <source>
        <dbReference type="EMBL" id="KIL78436.1"/>
    </source>
</evidence>
<evidence type="ECO:0000313" key="3">
    <source>
        <dbReference type="Proteomes" id="UP000031982"/>
    </source>
</evidence>
<keyword evidence="1" id="KW-1133">Transmembrane helix</keyword>
<feature type="transmembrane region" description="Helical" evidence="1">
    <location>
        <begin position="20"/>
        <end position="37"/>
    </location>
</feature>
<reference evidence="2 3" key="1">
    <citation type="submission" date="2015-01" db="EMBL/GenBank/DDBJ databases">
        <title>Genome Assembly of Bacillus badius MTCC 1458.</title>
        <authorList>
            <person name="Verma A."/>
            <person name="Khatri I."/>
            <person name="Mual P."/>
            <person name="Subramanian S."/>
            <person name="Krishnamurthi S."/>
        </authorList>
    </citation>
    <scope>NUCLEOTIDE SEQUENCE [LARGE SCALE GENOMIC DNA]</scope>
    <source>
        <strain evidence="2 3">MTCC 1458</strain>
    </source>
</reference>
<proteinExistence type="predicted"/>
<organism evidence="2 3">
    <name type="scientific">Bacillus badius</name>
    <dbReference type="NCBI Taxonomy" id="1455"/>
    <lineage>
        <taxon>Bacteria</taxon>
        <taxon>Bacillati</taxon>
        <taxon>Bacillota</taxon>
        <taxon>Bacilli</taxon>
        <taxon>Bacillales</taxon>
        <taxon>Bacillaceae</taxon>
        <taxon>Pseudobacillus</taxon>
    </lineage>
</organism>
<gene>
    <name evidence="2" type="ORF">SD77_4116</name>
</gene>
<dbReference type="EMBL" id="JXLP01000009">
    <property type="protein sequence ID" value="KIL78436.1"/>
    <property type="molecule type" value="Genomic_DNA"/>
</dbReference>